<keyword evidence="7" id="KW-1185">Reference proteome</keyword>
<dbReference type="PROSITE" id="PS51352">
    <property type="entry name" value="THIOREDOXIN_2"/>
    <property type="match status" value="1"/>
</dbReference>
<dbReference type="AlphaFoldDB" id="A0A3E0AZT4"/>
<keyword evidence="3" id="KW-0676">Redox-active center</keyword>
<evidence type="ECO:0000313" key="7">
    <source>
        <dbReference type="Proteomes" id="UP000257076"/>
    </source>
</evidence>
<dbReference type="Proteomes" id="UP000257076">
    <property type="component" value="Unassembled WGS sequence"/>
</dbReference>
<keyword evidence="4" id="KW-0812">Transmembrane</keyword>
<evidence type="ECO:0000259" key="5">
    <source>
        <dbReference type="PROSITE" id="PS51352"/>
    </source>
</evidence>
<evidence type="ECO:0000313" key="6">
    <source>
        <dbReference type="EMBL" id="REG25234.1"/>
    </source>
</evidence>
<dbReference type="GO" id="GO:0015035">
    <property type="term" value="F:protein-disulfide reductase activity"/>
    <property type="evidence" value="ECO:0007669"/>
    <property type="project" value="TreeGrafter"/>
</dbReference>
<feature type="transmembrane region" description="Helical" evidence="4">
    <location>
        <begin position="6"/>
        <end position="24"/>
    </location>
</feature>
<dbReference type="GO" id="GO:0005829">
    <property type="term" value="C:cytosol"/>
    <property type="evidence" value="ECO:0007669"/>
    <property type="project" value="TreeGrafter"/>
</dbReference>
<dbReference type="GO" id="GO:0045454">
    <property type="term" value="P:cell redox homeostasis"/>
    <property type="evidence" value="ECO:0007669"/>
    <property type="project" value="TreeGrafter"/>
</dbReference>
<feature type="domain" description="Thioredoxin" evidence="5">
    <location>
        <begin position="40"/>
        <end position="162"/>
    </location>
</feature>
<reference evidence="6 7" key="1">
    <citation type="submission" date="2018-08" db="EMBL/GenBank/DDBJ databases">
        <title>Genomic Encyclopedia of Type Strains, Phase IV (KMG-IV): sequencing the most valuable type-strain genomes for metagenomic binning, comparative biology and taxonomic classification.</title>
        <authorList>
            <person name="Goeker M."/>
        </authorList>
    </citation>
    <scope>NUCLEOTIDE SEQUENCE [LARGE SCALE GENOMIC DNA]</scope>
    <source>
        <strain evidence="6 7">DSM 17274</strain>
    </source>
</reference>
<evidence type="ECO:0000256" key="3">
    <source>
        <dbReference type="ARBA" id="ARBA00023284"/>
    </source>
</evidence>
<dbReference type="SUPFAM" id="SSF52833">
    <property type="entry name" value="Thioredoxin-like"/>
    <property type="match status" value="1"/>
</dbReference>
<dbReference type="InterPro" id="IPR013766">
    <property type="entry name" value="Thioredoxin_domain"/>
</dbReference>
<protein>
    <submittedName>
        <fullName evidence="6">Thioredoxin</fullName>
    </submittedName>
</protein>
<dbReference type="InterPro" id="IPR036249">
    <property type="entry name" value="Thioredoxin-like_sf"/>
</dbReference>
<keyword evidence="2" id="KW-1015">Disulfide bond</keyword>
<dbReference type="RefSeq" id="WP_115883941.1">
    <property type="nucleotide sequence ID" value="NZ_CBCSHX010000001.1"/>
</dbReference>
<dbReference type="OrthoDB" id="32134at2"/>
<evidence type="ECO:0000256" key="2">
    <source>
        <dbReference type="ARBA" id="ARBA00023157"/>
    </source>
</evidence>
<organism evidence="6 7">
    <name type="scientific">Jeotgalicoccus halotolerans</name>
    <dbReference type="NCBI Taxonomy" id="157227"/>
    <lineage>
        <taxon>Bacteria</taxon>
        <taxon>Bacillati</taxon>
        <taxon>Bacillota</taxon>
        <taxon>Bacilli</taxon>
        <taxon>Bacillales</taxon>
        <taxon>Staphylococcaceae</taxon>
        <taxon>Jeotgalicoccus</taxon>
    </lineage>
</organism>
<comment type="caution">
    <text evidence="6">The sequence shown here is derived from an EMBL/GenBank/DDBJ whole genome shotgun (WGS) entry which is preliminary data.</text>
</comment>
<sequence>MGNKIFYGIIGLIVVVFVGVFIFMNNEEKDITEGYYPYTDKEPDELTGATIDLLDDENYQANKTPAEVEEIVNSGEGEFVYFWSPTCPHCMEATPLLSEALDSVDGEVTQLNVLEYEDAWATWNINSTPTLIYFEDGQEVERLEGNPGSAEGFEEFMTAAAGE</sequence>
<dbReference type="Gene3D" id="3.40.30.10">
    <property type="entry name" value="Glutaredoxin"/>
    <property type="match status" value="1"/>
</dbReference>
<gene>
    <name evidence="6" type="ORF">DFR63_0258</name>
</gene>
<evidence type="ECO:0000256" key="1">
    <source>
        <dbReference type="ARBA" id="ARBA00008987"/>
    </source>
</evidence>
<dbReference type="PANTHER" id="PTHR45663">
    <property type="entry name" value="GEO12009P1"/>
    <property type="match status" value="1"/>
</dbReference>
<dbReference type="CDD" id="cd02947">
    <property type="entry name" value="TRX_family"/>
    <property type="match status" value="1"/>
</dbReference>
<dbReference type="PANTHER" id="PTHR45663:SF11">
    <property type="entry name" value="GEO12009P1"/>
    <property type="match status" value="1"/>
</dbReference>
<accession>A0A3E0AZT4</accession>
<name>A0A3E0AZT4_9STAP</name>
<proteinExistence type="inferred from homology"/>
<keyword evidence="4" id="KW-1133">Transmembrane helix</keyword>
<comment type="similarity">
    <text evidence="1">Belongs to the thioredoxin family.</text>
</comment>
<keyword evidence="4" id="KW-0472">Membrane</keyword>
<dbReference type="EMBL" id="QUMW01000009">
    <property type="protein sequence ID" value="REG25234.1"/>
    <property type="molecule type" value="Genomic_DNA"/>
</dbReference>
<dbReference type="Pfam" id="PF00085">
    <property type="entry name" value="Thioredoxin"/>
    <property type="match status" value="1"/>
</dbReference>
<evidence type="ECO:0000256" key="4">
    <source>
        <dbReference type="SAM" id="Phobius"/>
    </source>
</evidence>